<dbReference type="KEGG" id="din:Selin_1358"/>
<evidence type="ECO:0000256" key="2">
    <source>
        <dbReference type="ARBA" id="ARBA00022741"/>
    </source>
</evidence>
<dbReference type="FunFam" id="3.30.420.40:FF:000071">
    <property type="entry name" value="Molecular chaperone DnaK"/>
    <property type="match status" value="1"/>
</dbReference>
<dbReference type="AlphaFoldDB" id="E6W657"/>
<dbReference type="PROSITE" id="PS00329">
    <property type="entry name" value="HSP70_2"/>
    <property type="match status" value="1"/>
</dbReference>
<dbReference type="STRING" id="653733.Selin_1358"/>
<dbReference type="InParanoid" id="E6W657"/>
<evidence type="ECO:0000256" key="3">
    <source>
        <dbReference type="ARBA" id="ARBA00022840"/>
    </source>
</evidence>
<keyword evidence="6" id="KW-1185">Reference proteome</keyword>
<dbReference type="InterPro" id="IPR029047">
    <property type="entry name" value="HSP70_peptide-bd_sf"/>
</dbReference>
<keyword evidence="3" id="KW-0067">ATP-binding</keyword>
<keyword evidence="5" id="KW-0346">Stress response</keyword>
<dbReference type="NCBIfam" id="NF001413">
    <property type="entry name" value="PRK00290.1"/>
    <property type="match status" value="1"/>
</dbReference>
<dbReference type="GO" id="GO:0005524">
    <property type="term" value="F:ATP binding"/>
    <property type="evidence" value="ECO:0007669"/>
    <property type="project" value="UniProtKB-KW"/>
</dbReference>
<dbReference type="FunFam" id="3.90.640.10:FF:000003">
    <property type="entry name" value="Molecular chaperone DnaK"/>
    <property type="match status" value="1"/>
</dbReference>
<dbReference type="SUPFAM" id="SSF100920">
    <property type="entry name" value="Heat shock protein 70kD (HSP70), peptide-binding domain"/>
    <property type="match status" value="1"/>
</dbReference>
<dbReference type="Gene3D" id="3.90.640.10">
    <property type="entry name" value="Actin, Chain A, domain 4"/>
    <property type="match status" value="1"/>
</dbReference>
<dbReference type="OrthoDB" id="9766019at2"/>
<dbReference type="GO" id="GO:0140662">
    <property type="term" value="F:ATP-dependent protein folding chaperone"/>
    <property type="evidence" value="ECO:0007669"/>
    <property type="project" value="InterPro"/>
</dbReference>
<evidence type="ECO:0000313" key="5">
    <source>
        <dbReference type="EMBL" id="ADU66093.1"/>
    </source>
</evidence>
<dbReference type="Gene3D" id="3.30.420.40">
    <property type="match status" value="2"/>
</dbReference>
<accession>E6W657</accession>
<keyword evidence="2" id="KW-0547">Nucleotide-binding</keyword>
<gene>
    <name evidence="5" type="ordered locus">Selin_1358</name>
</gene>
<dbReference type="eggNOG" id="COG0443">
    <property type="taxonomic scope" value="Bacteria"/>
</dbReference>
<protein>
    <submittedName>
        <fullName evidence="5">Heat shock protein 70</fullName>
    </submittedName>
</protein>
<keyword evidence="4" id="KW-0143">Chaperone</keyword>
<evidence type="ECO:0000256" key="1">
    <source>
        <dbReference type="ARBA" id="ARBA00007381"/>
    </source>
</evidence>
<dbReference type="CDD" id="cd10234">
    <property type="entry name" value="ASKHA_NBD_HSP70_DnaK-like"/>
    <property type="match status" value="1"/>
</dbReference>
<evidence type="ECO:0000256" key="4">
    <source>
        <dbReference type="ARBA" id="ARBA00023186"/>
    </source>
</evidence>
<dbReference type="InterPro" id="IPR018181">
    <property type="entry name" value="Heat_shock_70_CS"/>
</dbReference>
<dbReference type="HOGENOM" id="CLU_005965_2_4_0"/>
<dbReference type="PANTHER" id="PTHR19375">
    <property type="entry name" value="HEAT SHOCK PROTEIN 70KDA"/>
    <property type="match status" value="1"/>
</dbReference>
<dbReference type="EMBL" id="CP002432">
    <property type="protein sequence ID" value="ADU66093.1"/>
    <property type="molecule type" value="Genomic_DNA"/>
</dbReference>
<dbReference type="Proteomes" id="UP000002572">
    <property type="component" value="Chromosome"/>
</dbReference>
<dbReference type="InterPro" id="IPR013126">
    <property type="entry name" value="Hsp_70_fam"/>
</dbReference>
<name>E6W657_DESIS</name>
<proteinExistence type="inferred from homology"/>
<dbReference type="Pfam" id="PF00012">
    <property type="entry name" value="HSP70"/>
    <property type="match status" value="1"/>
</dbReference>
<organism evidence="5 6">
    <name type="scientific">Desulfurispirillum indicum (strain ATCC BAA-1389 / DSM 22839 / S5)</name>
    <dbReference type="NCBI Taxonomy" id="653733"/>
    <lineage>
        <taxon>Bacteria</taxon>
        <taxon>Pseudomonadati</taxon>
        <taxon>Chrysiogenota</taxon>
        <taxon>Chrysiogenia</taxon>
        <taxon>Chrysiogenales</taxon>
        <taxon>Chrysiogenaceae</taxon>
        <taxon>Desulfurispirillum</taxon>
    </lineage>
</organism>
<dbReference type="Gene3D" id="2.60.34.10">
    <property type="entry name" value="Substrate Binding Domain Of DNAk, Chain A, domain 1"/>
    <property type="match status" value="1"/>
</dbReference>
<evidence type="ECO:0000313" key="6">
    <source>
        <dbReference type="Proteomes" id="UP000002572"/>
    </source>
</evidence>
<dbReference type="SUPFAM" id="SSF53067">
    <property type="entry name" value="Actin-like ATPase domain"/>
    <property type="match status" value="2"/>
</dbReference>
<dbReference type="PRINTS" id="PR00301">
    <property type="entry name" value="HEATSHOCK70"/>
</dbReference>
<sequence length="499" mass="54230">MSKIIGIDFGTTNSVVAYIDSGRPVVIPNSSGEALTPSAVAFQKDGSALIGNTAKNQAVINSERTFLSIKRHMGTSFTSTIDGIRYRPEMIAAMIIRQLRSEAEEALGMPIQRAVITVPAYFSDQQRQSVKDAGRLAGLEVARIINEPTAAALAYGIDRGNHEIIAVFDLGGGTYDISILEVCDGVVEVLATSGNNHLGGDDLDSALIQHIAQQFYRQHSIDLTEDKMAMQKLREDAEKAKIMLSEVSEVTINIPFITADNTGPKHLEVTINRAQFDEIIKPIVAQLIPPAEAALNDAGLKPEDISRALLVGGTTRVPLVQKTIEKFTGKPVSKNVNPVECVALGAAVQAGIIEGDVKDLILVDITPLTLGIETEGDRFIPIINRNTALPCSNSKVFTTISDNQNVVEVHILQGESERASNNISLGKFQLTGIRMAAKGEPRIEVTFNIDVDGIVSVSAIDLDTRNRQEINIKDFNRISEIQMRSQVRFIEKKVLRNAQ</sequence>
<comment type="similarity">
    <text evidence="1">Belongs to the heat shock protein 70 family.</text>
</comment>
<dbReference type="InterPro" id="IPR043129">
    <property type="entry name" value="ATPase_NBD"/>
</dbReference>
<dbReference type="RefSeq" id="WP_013505974.1">
    <property type="nucleotide sequence ID" value="NC_014836.1"/>
</dbReference>
<reference evidence="5 6" key="1">
    <citation type="submission" date="2010-12" db="EMBL/GenBank/DDBJ databases">
        <title>Complete sequence of Desulfurispirillum indicum S5.</title>
        <authorList>
            <consortium name="US DOE Joint Genome Institute"/>
            <person name="Lucas S."/>
            <person name="Copeland A."/>
            <person name="Lapidus A."/>
            <person name="Cheng J.-F."/>
            <person name="Goodwin L."/>
            <person name="Pitluck S."/>
            <person name="Chertkov O."/>
            <person name="Held B."/>
            <person name="Detter J.C."/>
            <person name="Han C."/>
            <person name="Tapia R."/>
            <person name="Land M."/>
            <person name="Hauser L."/>
            <person name="Kyrpides N."/>
            <person name="Ivanova N."/>
            <person name="Mikhailova N."/>
            <person name="Haggblom M."/>
            <person name="Rauschenbach I."/>
            <person name="Bini E."/>
            <person name="Woyke T."/>
        </authorList>
    </citation>
    <scope>NUCLEOTIDE SEQUENCE [LARGE SCALE GENOMIC DNA]</scope>
    <source>
        <strain evidence="6">ATCC BAA-1389 / DSM 22839 / S5</strain>
    </source>
</reference>